<dbReference type="AlphaFoldDB" id="A0AAV9DUM1"/>
<name>A0AAV9DUM1_ACOCL</name>
<sequence>MSLGEYFEADFKAKEEEHYSKRKADLKANLKELEELMSSNFDNDENMMKELNIKWEVGRKKLEELMSCYFINDDENMTKEFRIKREAERKELEELMSRNFVDENMMAEEKRIADGPGAVKKQKIECTLTA</sequence>
<reference evidence="2" key="1">
    <citation type="journal article" date="2023" name="Nat. Commun.">
        <title>Diploid and tetraploid genomes of Acorus and the evolution of monocots.</title>
        <authorList>
            <person name="Ma L."/>
            <person name="Liu K.W."/>
            <person name="Li Z."/>
            <person name="Hsiao Y.Y."/>
            <person name="Qi Y."/>
            <person name="Fu T."/>
            <person name="Tang G.D."/>
            <person name="Zhang D."/>
            <person name="Sun W.H."/>
            <person name="Liu D.K."/>
            <person name="Li Y."/>
            <person name="Chen G.Z."/>
            <person name="Liu X.D."/>
            <person name="Liao X.Y."/>
            <person name="Jiang Y.T."/>
            <person name="Yu X."/>
            <person name="Hao Y."/>
            <person name="Huang J."/>
            <person name="Zhao X.W."/>
            <person name="Ke S."/>
            <person name="Chen Y.Y."/>
            <person name="Wu W.L."/>
            <person name="Hsu J.L."/>
            <person name="Lin Y.F."/>
            <person name="Huang M.D."/>
            <person name="Li C.Y."/>
            <person name="Huang L."/>
            <person name="Wang Z.W."/>
            <person name="Zhao X."/>
            <person name="Zhong W.Y."/>
            <person name="Peng D.H."/>
            <person name="Ahmad S."/>
            <person name="Lan S."/>
            <person name="Zhang J.S."/>
            <person name="Tsai W.C."/>
            <person name="Van de Peer Y."/>
            <person name="Liu Z.J."/>
        </authorList>
    </citation>
    <scope>NUCLEOTIDE SEQUENCE</scope>
    <source>
        <strain evidence="2">CP</strain>
    </source>
</reference>
<evidence type="ECO:0000256" key="1">
    <source>
        <dbReference type="SAM" id="Coils"/>
    </source>
</evidence>
<organism evidence="2 3">
    <name type="scientific">Acorus calamus</name>
    <name type="common">Sweet flag</name>
    <dbReference type="NCBI Taxonomy" id="4465"/>
    <lineage>
        <taxon>Eukaryota</taxon>
        <taxon>Viridiplantae</taxon>
        <taxon>Streptophyta</taxon>
        <taxon>Embryophyta</taxon>
        <taxon>Tracheophyta</taxon>
        <taxon>Spermatophyta</taxon>
        <taxon>Magnoliopsida</taxon>
        <taxon>Liliopsida</taxon>
        <taxon>Acoraceae</taxon>
        <taxon>Acorus</taxon>
    </lineage>
</organism>
<dbReference type="Proteomes" id="UP001180020">
    <property type="component" value="Unassembled WGS sequence"/>
</dbReference>
<proteinExistence type="predicted"/>
<gene>
    <name evidence="2" type="ORF">QJS10_CPB11g00969</name>
</gene>
<evidence type="ECO:0000313" key="2">
    <source>
        <dbReference type="EMBL" id="KAK1304335.1"/>
    </source>
</evidence>
<protein>
    <submittedName>
        <fullName evidence="2">Uncharacterized protein</fullName>
    </submittedName>
</protein>
<keyword evidence="1" id="KW-0175">Coiled coil</keyword>
<reference evidence="2" key="2">
    <citation type="submission" date="2023-06" db="EMBL/GenBank/DDBJ databases">
        <authorList>
            <person name="Ma L."/>
            <person name="Liu K.-W."/>
            <person name="Li Z."/>
            <person name="Hsiao Y.-Y."/>
            <person name="Qi Y."/>
            <person name="Fu T."/>
            <person name="Tang G."/>
            <person name="Zhang D."/>
            <person name="Sun W.-H."/>
            <person name="Liu D.-K."/>
            <person name="Li Y."/>
            <person name="Chen G.-Z."/>
            <person name="Liu X.-D."/>
            <person name="Liao X.-Y."/>
            <person name="Jiang Y.-T."/>
            <person name="Yu X."/>
            <person name="Hao Y."/>
            <person name="Huang J."/>
            <person name="Zhao X.-W."/>
            <person name="Ke S."/>
            <person name="Chen Y.-Y."/>
            <person name="Wu W.-L."/>
            <person name="Hsu J.-L."/>
            <person name="Lin Y.-F."/>
            <person name="Huang M.-D."/>
            <person name="Li C.-Y."/>
            <person name="Huang L."/>
            <person name="Wang Z.-W."/>
            <person name="Zhao X."/>
            <person name="Zhong W.-Y."/>
            <person name="Peng D.-H."/>
            <person name="Ahmad S."/>
            <person name="Lan S."/>
            <person name="Zhang J.-S."/>
            <person name="Tsai W.-C."/>
            <person name="Van De Peer Y."/>
            <person name="Liu Z.-J."/>
        </authorList>
    </citation>
    <scope>NUCLEOTIDE SEQUENCE</scope>
    <source>
        <strain evidence="2">CP</strain>
        <tissue evidence="2">Leaves</tissue>
    </source>
</reference>
<accession>A0AAV9DUM1</accession>
<keyword evidence="3" id="KW-1185">Reference proteome</keyword>
<evidence type="ECO:0000313" key="3">
    <source>
        <dbReference type="Proteomes" id="UP001180020"/>
    </source>
</evidence>
<dbReference type="EMBL" id="JAUJYO010000011">
    <property type="protein sequence ID" value="KAK1304335.1"/>
    <property type="molecule type" value="Genomic_DNA"/>
</dbReference>
<comment type="caution">
    <text evidence="2">The sequence shown here is derived from an EMBL/GenBank/DDBJ whole genome shotgun (WGS) entry which is preliminary data.</text>
</comment>
<feature type="coiled-coil region" evidence="1">
    <location>
        <begin position="16"/>
        <end position="43"/>
    </location>
</feature>